<gene>
    <name evidence="4" type="ORF">AVDCRST_MAG18-2525</name>
</gene>
<evidence type="ECO:0000256" key="3">
    <source>
        <dbReference type="RuleBase" id="RU003707"/>
    </source>
</evidence>
<proteinExistence type="inferred from homology"/>
<name>A0A6J4VD70_9BACT</name>
<evidence type="ECO:0000256" key="1">
    <source>
        <dbReference type="ARBA" id="ARBA00005254"/>
    </source>
</evidence>
<dbReference type="FunFam" id="3.90.226.10:FF:000009">
    <property type="entry name" value="Carnitinyl-CoA dehydratase"/>
    <property type="match status" value="1"/>
</dbReference>
<dbReference type="GO" id="GO:0004300">
    <property type="term" value="F:enoyl-CoA hydratase activity"/>
    <property type="evidence" value="ECO:0007669"/>
    <property type="project" value="UniProtKB-EC"/>
</dbReference>
<organism evidence="4">
    <name type="scientific">uncultured Thermomicrobiales bacterium</name>
    <dbReference type="NCBI Taxonomy" id="1645740"/>
    <lineage>
        <taxon>Bacteria</taxon>
        <taxon>Pseudomonadati</taxon>
        <taxon>Thermomicrobiota</taxon>
        <taxon>Thermomicrobia</taxon>
        <taxon>Thermomicrobiales</taxon>
        <taxon>environmental samples</taxon>
    </lineage>
</organism>
<dbReference type="SUPFAM" id="SSF52096">
    <property type="entry name" value="ClpP/crotonase"/>
    <property type="match status" value="1"/>
</dbReference>
<dbReference type="InterPro" id="IPR001753">
    <property type="entry name" value="Enoyl-CoA_hydra/iso"/>
</dbReference>
<reference evidence="4" key="1">
    <citation type="submission" date="2020-02" db="EMBL/GenBank/DDBJ databases">
        <authorList>
            <person name="Meier V. D."/>
        </authorList>
    </citation>
    <scope>NUCLEOTIDE SEQUENCE</scope>
    <source>
        <strain evidence="4">AVDCRST_MAG18</strain>
    </source>
</reference>
<dbReference type="InterPro" id="IPR014748">
    <property type="entry name" value="Enoyl-CoA_hydra_C"/>
</dbReference>
<dbReference type="CDD" id="cd06558">
    <property type="entry name" value="crotonase-like"/>
    <property type="match status" value="1"/>
</dbReference>
<dbReference type="InterPro" id="IPR029045">
    <property type="entry name" value="ClpP/crotonase-like_dom_sf"/>
</dbReference>
<dbReference type="PANTHER" id="PTHR11941">
    <property type="entry name" value="ENOYL-COA HYDRATASE-RELATED"/>
    <property type="match status" value="1"/>
</dbReference>
<dbReference type="GO" id="GO:0006635">
    <property type="term" value="P:fatty acid beta-oxidation"/>
    <property type="evidence" value="ECO:0007669"/>
    <property type="project" value="TreeGrafter"/>
</dbReference>
<accession>A0A6J4VD70</accession>
<dbReference type="Pfam" id="PF00378">
    <property type="entry name" value="ECH_1"/>
    <property type="match status" value="1"/>
</dbReference>
<dbReference type="FunFam" id="1.10.12.10:FF:000001">
    <property type="entry name" value="Probable enoyl-CoA hydratase, mitochondrial"/>
    <property type="match status" value="1"/>
</dbReference>
<dbReference type="Gene3D" id="1.10.12.10">
    <property type="entry name" value="Lyase 2-enoyl-coa Hydratase, Chain A, domain 2"/>
    <property type="match status" value="1"/>
</dbReference>
<dbReference type="PANTHER" id="PTHR11941:SF54">
    <property type="entry name" value="ENOYL-COA HYDRATASE, MITOCHONDRIAL"/>
    <property type="match status" value="1"/>
</dbReference>
<dbReference type="EC" id="4.2.1.17" evidence="4"/>
<keyword evidence="2 4" id="KW-0456">Lyase</keyword>
<dbReference type="AlphaFoldDB" id="A0A6J4VD70"/>
<dbReference type="PROSITE" id="PS00166">
    <property type="entry name" value="ENOYL_COA_HYDRATASE"/>
    <property type="match status" value="1"/>
</dbReference>
<comment type="similarity">
    <text evidence="1 3">Belongs to the enoyl-CoA hydratase/isomerase family.</text>
</comment>
<evidence type="ECO:0000313" key="4">
    <source>
        <dbReference type="EMBL" id="CAA9575735.1"/>
    </source>
</evidence>
<sequence length="260" mass="28135">MAAVAYEHILTEIDGPVAIVRLNRPQALNALSGALMDEVTTALERFDRDDAIRAMVVTGNERAFAAGADIKEMANVGAIEMQQGTKLGQWERIRKLRKPIIAAVSGFCLGGGNELAMSCDLIVAAESARFGQPEINIGIIPGAGGTQRLTHALGKARAMEVILTGRPITAREAWEAGLITKVVPNEAYLDEARALAAEIATKPPLAVQLAKDAILKSFDLPIEQGLDYERKNFYLLFASDDMREGMAAFIEKRKPTFKGK</sequence>
<dbReference type="EMBL" id="CADCWN010000195">
    <property type="protein sequence ID" value="CAA9575735.1"/>
    <property type="molecule type" value="Genomic_DNA"/>
</dbReference>
<dbReference type="Gene3D" id="3.90.226.10">
    <property type="entry name" value="2-enoyl-CoA Hydratase, Chain A, domain 1"/>
    <property type="match status" value="1"/>
</dbReference>
<protein>
    <submittedName>
        <fullName evidence="4">Enoyl-CoA hydratase</fullName>
        <ecNumber evidence="4">4.2.1.17</ecNumber>
    </submittedName>
</protein>
<dbReference type="InterPro" id="IPR018376">
    <property type="entry name" value="Enoyl-CoA_hyd/isom_CS"/>
</dbReference>
<evidence type="ECO:0000256" key="2">
    <source>
        <dbReference type="ARBA" id="ARBA00023239"/>
    </source>
</evidence>